<dbReference type="Proteomes" id="UP001597318">
    <property type="component" value="Unassembled WGS sequence"/>
</dbReference>
<keyword evidence="5" id="KW-1185">Reference proteome</keyword>
<proteinExistence type="predicted"/>
<gene>
    <name evidence="4" type="ORF">ACFSKK_03345</name>
</gene>
<dbReference type="Gene3D" id="1.20.58.780">
    <property type="match status" value="1"/>
</dbReference>
<reference evidence="5" key="1">
    <citation type="journal article" date="2019" name="Int. J. Syst. Evol. Microbiol.">
        <title>The Global Catalogue of Microorganisms (GCM) 10K type strain sequencing project: providing services to taxonomists for standard genome sequencing and annotation.</title>
        <authorList>
            <consortium name="The Broad Institute Genomics Platform"/>
            <consortium name="The Broad Institute Genome Sequencing Center for Infectious Disease"/>
            <person name="Wu L."/>
            <person name="Ma J."/>
        </authorList>
    </citation>
    <scope>NUCLEOTIDE SEQUENCE [LARGE SCALE GENOMIC DNA]</scope>
    <source>
        <strain evidence="5">CGMCC 1.15474</strain>
    </source>
</reference>
<evidence type="ECO:0000313" key="4">
    <source>
        <dbReference type="EMBL" id="MFD2212743.1"/>
    </source>
</evidence>
<sequence>MKKIILSMFTVLVALTLTVNTASASSYTDAANLGEVLKTKLSSFNSTINSGDISSIDDQYDSFSNDIKKTERAIGKVSGKSNRDALNIKYIKPAKIARERVIYEVSQYRLMKVINDSLTANKVDKANSDFAKLERLEKRAVEIKEAGGYEQLPAKVNNGLSSIKSDIVDKLNELNNKNSRKNPAEIGETLLVEKDDWLDGHVKYEIELTDVISGDEALTLVKEANMYNNSPDAGMKYVLAKFRISVLELEKEPYDINHANFKAVSGSGVTYDDWISIAGLEPDLRNDLYEGAEHEGWTYFMVDENDEPLAVFNQGWDDEVWFNISN</sequence>
<evidence type="ECO:0000256" key="1">
    <source>
        <dbReference type="ARBA" id="ARBA00022729"/>
    </source>
</evidence>
<accession>A0ABW5BRJ8</accession>
<dbReference type="Gene3D" id="2.60.40.1240">
    <property type="match status" value="1"/>
</dbReference>
<dbReference type="InterPro" id="IPR041378">
    <property type="entry name" value="S-layer_SbsC_C"/>
</dbReference>
<dbReference type="EMBL" id="JBHUIK010000001">
    <property type="protein sequence ID" value="MFD2212743.1"/>
    <property type="molecule type" value="Genomic_DNA"/>
</dbReference>
<feature type="chain" id="PRO_5045536965" description="SbsC C-terminal domain-containing protein" evidence="2">
    <location>
        <begin position="25"/>
        <end position="326"/>
    </location>
</feature>
<dbReference type="Pfam" id="PF18058">
    <property type="entry name" value="SbsC_C"/>
    <property type="match status" value="1"/>
</dbReference>
<feature type="signal peptide" evidence="2">
    <location>
        <begin position="1"/>
        <end position="24"/>
    </location>
</feature>
<evidence type="ECO:0000313" key="5">
    <source>
        <dbReference type="Proteomes" id="UP001597318"/>
    </source>
</evidence>
<feature type="domain" description="SbsC C-terminal" evidence="3">
    <location>
        <begin position="20"/>
        <end position="95"/>
    </location>
</feature>
<organism evidence="4 5">
    <name type="scientific">Metabacillus endolithicus</name>
    <dbReference type="NCBI Taxonomy" id="1535204"/>
    <lineage>
        <taxon>Bacteria</taxon>
        <taxon>Bacillati</taxon>
        <taxon>Bacillota</taxon>
        <taxon>Bacilli</taxon>
        <taxon>Bacillales</taxon>
        <taxon>Bacillaceae</taxon>
        <taxon>Metabacillus</taxon>
    </lineage>
</organism>
<dbReference type="RefSeq" id="WP_247341830.1">
    <property type="nucleotide sequence ID" value="NZ_CP095550.1"/>
</dbReference>
<evidence type="ECO:0000259" key="3">
    <source>
        <dbReference type="Pfam" id="PF18058"/>
    </source>
</evidence>
<comment type="caution">
    <text evidence="4">The sequence shown here is derived from an EMBL/GenBank/DDBJ whole genome shotgun (WGS) entry which is preliminary data.</text>
</comment>
<dbReference type="InterPro" id="IPR029050">
    <property type="entry name" value="Immunoprotect_excell_Ig-like"/>
</dbReference>
<evidence type="ECO:0000256" key="2">
    <source>
        <dbReference type="SAM" id="SignalP"/>
    </source>
</evidence>
<keyword evidence="1 2" id="KW-0732">Signal</keyword>
<protein>
    <recommendedName>
        <fullName evidence="3">SbsC C-terminal domain-containing protein</fullName>
    </recommendedName>
</protein>
<name>A0ABW5BRJ8_9BACI</name>